<dbReference type="EC" id="2.7.1.20" evidence="5"/>
<keyword evidence="6" id="KW-1185">Reference proteome</keyword>
<gene>
    <name evidence="5" type="ORF">JOF56_007702</name>
</gene>
<evidence type="ECO:0000256" key="1">
    <source>
        <dbReference type="ARBA" id="ARBA00010688"/>
    </source>
</evidence>
<dbReference type="PANTHER" id="PTHR43085:SF46">
    <property type="entry name" value="ADENOSINE KINASE"/>
    <property type="match status" value="1"/>
</dbReference>
<feature type="domain" description="Carbohydrate kinase PfkB" evidence="4">
    <location>
        <begin position="34"/>
        <end position="294"/>
    </location>
</feature>
<evidence type="ECO:0000256" key="3">
    <source>
        <dbReference type="ARBA" id="ARBA00022777"/>
    </source>
</evidence>
<evidence type="ECO:0000313" key="5">
    <source>
        <dbReference type="EMBL" id="MBP2327317.1"/>
    </source>
</evidence>
<dbReference type="RefSeq" id="WP_209644286.1">
    <property type="nucleotide sequence ID" value="NZ_JAGINW010000001.1"/>
</dbReference>
<evidence type="ECO:0000256" key="2">
    <source>
        <dbReference type="ARBA" id="ARBA00022679"/>
    </source>
</evidence>
<dbReference type="InterPro" id="IPR011611">
    <property type="entry name" value="PfkB_dom"/>
</dbReference>
<name>A0ABS4TSC7_9PSEU</name>
<organism evidence="5 6">
    <name type="scientific">Kibdelosporangium banguiense</name>
    <dbReference type="NCBI Taxonomy" id="1365924"/>
    <lineage>
        <taxon>Bacteria</taxon>
        <taxon>Bacillati</taxon>
        <taxon>Actinomycetota</taxon>
        <taxon>Actinomycetes</taxon>
        <taxon>Pseudonocardiales</taxon>
        <taxon>Pseudonocardiaceae</taxon>
        <taxon>Kibdelosporangium</taxon>
    </lineage>
</organism>
<dbReference type="Proteomes" id="UP001519332">
    <property type="component" value="Unassembled WGS sequence"/>
</dbReference>
<dbReference type="EMBL" id="JAGINW010000001">
    <property type="protein sequence ID" value="MBP2327317.1"/>
    <property type="molecule type" value="Genomic_DNA"/>
</dbReference>
<dbReference type="PROSITE" id="PS00583">
    <property type="entry name" value="PFKB_KINASES_1"/>
    <property type="match status" value="1"/>
</dbReference>
<dbReference type="CDD" id="cd01942">
    <property type="entry name" value="ribokinase_group_A"/>
    <property type="match status" value="1"/>
</dbReference>
<sequence>MSITVTGSIATDHLMVFPGSFREQLVDDRLDRISLSFLVDDLQVRRGGVAANIAFGLGCLGMAPILVGAVGPDFAEYQLWLKHHGVDTDSVHVSSSRHTARFVCTTDAHDNQIASFYPGAMTESKQIDLGPIVGRAGPDIVLICPDDPDAMLLHTRQCRDLQVPFAADPSQQLARLGGDAIRSLVDGAEYLFTNDYEAGLLQAKTGWNTAEILSRVGAWLVTLGPDGVDVLRSDHSNVRVAAPKEQRRADPTGVGDAFRAGFLAGRSWGLSDERAAQLGCTLATLVIEVVGTQEYWQGSDVLAVRIAEAYGPEAAADITPLLNDWE</sequence>
<evidence type="ECO:0000313" key="6">
    <source>
        <dbReference type="Proteomes" id="UP001519332"/>
    </source>
</evidence>
<dbReference type="GO" id="GO:0004001">
    <property type="term" value="F:adenosine kinase activity"/>
    <property type="evidence" value="ECO:0007669"/>
    <property type="project" value="UniProtKB-EC"/>
</dbReference>
<dbReference type="SUPFAM" id="SSF53613">
    <property type="entry name" value="Ribokinase-like"/>
    <property type="match status" value="1"/>
</dbReference>
<dbReference type="PANTHER" id="PTHR43085">
    <property type="entry name" value="HEXOKINASE FAMILY MEMBER"/>
    <property type="match status" value="1"/>
</dbReference>
<comment type="similarity">
    <text evidence="1">Belongs to the carbohydrate kinase PfkB family.</text>
</comment>
<dbReference type="Gene3D" id="3.40.1190.20">
    <property type="match status" value="1"/>
</dbReference>
<reference evidence="5 6" key="1">
    <citation type="submission" date="2021-03" db="EMBL/GenBank/DDBJ databases">
        <title>Sequencing the genomes of 1000 actinobacteria strains.</title>
        <authorList>
            <person name="Klenk H.-P."/>
        </authorList>
    </citation>
    <scope>NUCLEOTIDE SEQUENCE [LARGE SCALE GENOMIC DNA]</scope>
    <source>
        <strain evidence="5 6">DSM 46670</strain>
    </source>
</reference>
<evidence type="ECO:0000259" key="4">
    <source>
        <dbReference type="Pfam" id="PF00294"/>
    </source>
</evidence>
<protein>
    <submittedName>
        <fullName evidence="5">Adenosine kinase</fullName>
        <ecNumber evidence="5">2.7.1.20</ecNumber>
    </submittedName>
</protein>
<dbReference type="InterPro" id="IPR029056">
    <property type="entry name" value="Ribokinase-like"/>
</dbReference>
<accession>A0ABS4TSC7</accession>
<dbReference type="InterPro" id="IPR050306">
    <property type="entry name" value="PfkB_Carbo_kinase"/>
</dbReference>
<comment type="caution">
    <text evidence="5">The sequence shown here is derived from an EMBL/GenBank/DDBJ whole genome shotgun (WGS) entry which is preliminary data.</text>
</comment>
<keyword evidence="2 5" id="KW-0808">Transferase</keyword>
<dbReference type="InterPro" id="IPR002173">
    <property type="entry name" value="Carboh/pur_kinase_PfkB_CS"/>
</dbReference>
<dbReference type="Pfam" id="PF00294">
    <property type="entry name" value="PfkB"/>
    <property type="match status" value="1"/>
</dbReference>
<keyword evidence="3 5" id="KW-0418">Kinase</keyword>
<proteinExistence type="inferred from homology"/>